<evidence type="ECO:0000313" key="1">
    <source>
        <dbReference type="EMBL" id="MFM0521623.1"/>
    </source>
</evidence>
<proteinExistence type="predicted"/>
<dbReference type="RefSeq" id="WP_408163308.1">
    <property type="nucleotide sequence ID" value="NZ_JAQQDB010000037.1"/>
</dbReference>
<accession>A0ABW9CUM7</accession>
<name>A0ABW9CUM7_9BURK</name>
<dbReference type="Proteomes" id="UP001629462">
    <property type="component" value="Unassembled WGS sequence"/>
</dbReference>
<gene>
    <name evidence="1" type="ORF">PQR08_29770</name>
</gene>
<protein>
    <submittedName>
        <fullName evidence="1">Uncharacterized protein</fullName>
    </submittedName>
</protein>
<reference evidence="1 2" key="1">
    <citation type="journal article" date="2024" name="Chem. Sci.">
        <title>Discovery of megapolipeptins by genome mining of a Burkholderiales bacteria collection.</title>
        <authorList>
            <person name="Paulo B.S."/>
            <person name="Recchia M.J.J."/>
            <person name="Lee S."/>
            <person name="Fergusson C.H."/>
            <person name="Romanowski S.B."/>
            <person name="Hernandez A."/>
            <person name="Krull N."/>
            <person name="Liu D.Y."/>
            <person name="Cavanagh H."/>
            <person name="Bos A."/>
            <person name="Gray C.A."/>
            <person name="Murphy B.T."/>
            <person name="Linington R.G."/>
            <person name="Eustaquio A.S."/>
        </authorList>
    </citation>
    <scope>NUCLEOTIDE SEQUENCE [LARGE SCALE GENOMIC DNA]</scope>
    <source>
        <strain evidence="1 2">RL17-374-BIF-D</strain>
    </source>
</reference>
<keyword evidence="2" id="KW-1185">Reference proteome</keyword>
<organism evidence="1 2">
    <name type="scientific">Caballeronia jiangsuensis</name>
    <dbReference type="NCBI Taxonomy" id="1458357"/>
    <lineage>
        <taxon>Bacteria</taxon>
        <taxon>Pseudomonadati</taxon>
        <taxon>Pseudomonadota</taxon>
        <taxon>Betaproteobacteria</taxon>
        <taxon>Burkholderiales</taxon>
        <taxon>Burkholderiaceae</taxon>
        <taxon>Caballeronia</taxon>
    </lineage>
</organism>
<comment type="caution">
    <text evidence="1">The sequence shown here is derived from an EMBL/GenBank/DDBJ whole genome shotgun (WGS) entry which is preliminary data.</text>
</comment>
<dbReference type="EMBL" id="JAQQDB010000037">
    <property type="protein sequence ID" value="MFM0521623.1"/>
    <property type="molecule type" value="Genomic_DNA"/>
</dbReference>
<evidence type="ECO:0000313" key="2">
    <source>
        <dbReference type="Proteomes" id="UP001629462"/>
    </source>
</evidence>
<sequence length="70" mass="7906">MKLVDDLFEMNGGYVLNFSDRTMAIFFLEELNVDIDDPAYLDNGTSKAKRLRCFLNKVDLATAVTTLKAL</sequence>